<evidence type="ECO:0000313" key="2">
    <source>
        <dbReference type="EMBL" id="OJJ45264.1"/>
    </source>
</evidence>
<dbReference type="EMBL" id="KV878345">
    <property type="protein sequence ID" value="OJJ45264.1"/>
    <property type="molecule type" value="Genomic_DNA"/>
</dbReference>
<gene>
    <name evidence="2" type="ORF">ASPZODRAFT_133905</name>
</gene>
<organism evidence="2 3">
    <name type="scientific">Penicilliopsis zonata CBS 506.65</name>
    <dbReference type="NCBI Taxonomy" id="1073090"/>
    <lineage>
        <taxon>Eukaryota</taxon>
        <taxon>Fungi</taxon>
        <taxon>Dikarya</taxon>
        <taxon>Ascomycota</taxon>
        <taxon>Pezizomycotina</taxon>
        <taxon>Eurotiomycetes</taxon>
        <taxon>Eurotiomycetidae</taxon>
        <taxon>Eurotiales</taxon>
        <taxon>Aspergillaceae</taxon>
        <taxon>Penicilliopsis</taxon>
    </lineage>
</organism>
<keyword evidence="3" id="KW-1185">Reference proteome</keyword>
<dbReference type="GO" id="GO:0005737">
    <property type="term" value="C:cytoplasm"/>
    <property type="evidence" value="ECO:0007669"/>
    <property type="project" value="TreeGrafter"/>
</dbReference>
<dbReference type="InterPro" id="IPR036188">
    <property type="entry name" value="FAD/NAD-bd_sf"/>
</dbReference>
<dbReference type="GO" id="GO:0050660">
    <property type="term" value="F:flavin adenine dinucleotide binding"/>
    <property type="evidence" value="ECO:0007669"/>
    <property type="project" value="TreeGrafter"/>
</dbReference>
<dbReference type="OrthoDB" id="202203at2759"/>
<protein>
    <recommendedName>
        <fullName evidence="1">FAD/NAD(P)-binding domain-containing protein</fullName>
    </recommendedName>
</protein>
<dbReference type="PANTHER" id="PTHR43735:SF5">
    <property type="entry name" value="FAD_NAD(P)-BINDING DOMAIN-CONTAINING PROTEIN"/>
    <property type="match status" value="1"/>
</dbReference>
<dbReference type="STRING" id="1073090.A0A1L9SDU7"/>
<feature type="domain" description="FAD/NAD(P)-binding" evidence="1">
    <location>
        <begin position="48"/>
        <end position="337"/>
    </location>
</feature>
<dbReference type="InterPro" id="IPR023753">
    <property type="entry name" value="FAD/NAD-binding_dom"/>
</dbReference>
<reference evidence="3" key="1">
    <citation type="journal article" date="2017" name="Genome Biol.">
        <title>Comparative genomics reveals high biological diversity and specific adaptations in the industrially and medically important fungal genus Aspergillus.</title>
        <authorList>
            <person name="de Vries R.P."/>
            <person name="Riley R."/>
            <person name="Wiebenga A."/>
            <person name="Aguilar-Osorio G."/>
            <person name="Amillis S."/>
            <person name="Uchima C.A."/>
            <person name="Anderluh G."/>
            <person name="Asadollahi M."/>
            <person name="Askin M."/>
            <person name="Barry K."/>
            <person name="Battaglia E."/>
            <person name="Bayram O."/>
            <person name="Benocci T."/>
            <person name="Braus-Stromeyer S.A."/>
            <person name="Caldana C."/>
            <person name="Canovas D."/>
            <person name="Cerqueira G.C."/>
            <person name="Chen F."/>
            <person name="Chen W."/>
            <person name="Choi C."/>
            <person name="Clum A."/>
            <person name="Dos Santos R.A."/>
            <person name="Damasio A.R."/>
            <person name="Diallinas G."/>
            <person name="Emri T."/>
            <person name="Fekete E."/>
            <person name="Flipphi M."/>
            <person name="Freyberg S."/>
            <person name="Gallo A."/>
            <person name="Gournas C."/>
            <person name="Habgood R."/>
            <person name="Hainaut M."/>
            <person name="Harispe M.L."/>
            <person name="Henrissat B."/>
            <person name="Hilden K.S."/>
            <person name="Hope R."/>
            <person name="Hossain A."/>
            <person name="Karabika E."/>
            <person name="Karaffa L."/>
            <person name="Karanyi Z."/>
            <person name="Krasevec N."/>
            <person name="Kuo A."/>
            <person name="Kusch H."/>
            <person name="LaButti K."/>
            <person name="Lagendijk E.L."/>
            <person name="Lapidus A."/>
            <person name="Levasseur A."/>
            <person name="Lindquist E."/>
            <person name="Lipzen A."/>
            <person name="Logrieco A.F."/>
            <person name="MacCabe A."/>
            <person name="Maekelae M.R."/>
            <person name="Malavazi I."/>
            <person name="Melin P."/>
            <person name="Meyer V."/>
            <person name="Mielnichuk N."/>
            <person name="Miskei M."/>
            <person name="Molnar A.P."/>
            <person name="Mule G."/>
            <person name="Ngan C.Y."/>
            <person name="Orejas M."/>
            <person name="Orosz E."/>
            <person name="Ouedraogo J.P."/>
            <person name="Overkamp K.M."/>
            <person name="Park H.-S."/>
            <person name="Perrone G."/>
            <person name="Piumi F."/>
            <person name="Punt P.J."/>
            <person name="Ram A.F."/>
            <person name="Ramon A."/>
            <person name="Rauscher S."/>
            <person name="Record E."/>
            <person name="Riano-Pachon D.M."/>
            <person name="Robert V."/>
            <person name="Roehrig J."/>
            <person name="Ruller R."/>
            <person name="Salamov A."/>
            <person name="Salih N.S."/>
            <person name="Samson R.A."/>
            <person name="Sandor E."/>
            <person name="Sanguinetti M."/>
            <person name="Schuetze T."/>
            <person name="Sepcic K."/>
            <person name="Shelest E."/>
            <person name="Sherlock G."/>
            <person name="Sophianopoulou V."/>
            <person name="Squina F.M."/>
            <person name="Sun H."/>
            <person name="Susca A."/>
            <person name="Todd R.B."/>
            <person name="Tsang A."/>
            <person name="Unkles S.E."/>
            <person name="van de Wiele N."/>
            <person name="van Rossen-Uffink D."/>
            <person name="Oliveira J.V."/>
            <person name="Vesth T.C."/>
            <person name="Visser J."/>
            <person name="Yu J.-H."/>
            <person name="Zhou M."/>
            <person name="Andersen M.R."/>
            <person name="Archer D.B."/>
            <person name="Baker S.E."/>
            <person name="Benoit I."/>
            <person name="Brakhage A.A."/>
            <person name="Braus G.H."/>
            <person name="Fischer R."/>
            <person name="Frisvad J.C."/>
            <person name="Goldman G.H."/>
            <person name="Houbraken J."/>
            <person name="Oakley B."/>
            <person name="Pocsi I."/>
            <person name="Scazzocchio C."/>
            <person name="Seiboth B."/>
            <person name="vanKuyk P.A."/>
            <person name="Wortman J."/>
            <person name="Dyer P.S."/>
            <person name="Grigoriev I.V."/>
        </authorList>
    </citation>
    <scope>NUCLEOTIDE SEQUENCE [LARGE SCALE GENOMIC DNA]</scope>
    <source>
        <strain evidence="3">CBS 506.65</strain>
    </source>
</reference>
<dbReference type="RefSeq" id="XP_022579774.1">
    <property type="nucleotide sequence ID" value="XM_022723388.1"/>
</dbReference>
<dbReference type="SUPFAM" id="SSF51905">
    <property type="entry name" value="FAD/NAD(P)-binding domain"/>
    <property type="match status" value="1"/>
</dbReference>
<dbReference type="Gene3D" id="3.50.50.100">
    <property type="match status" value="1"/>
</dbReference>
<name>A0A1L9SDU7_9EURO</name>
<sequence>MISGIILTFKTLGVILSYMVQAAIQFPYALIHRHTYRALLSPNEPPKNIVVIGASFAGFFAAKELLQTVPSGYRVVVVEKNSHFQFTWAFPRFCVLSGYEGRAFIPVRDGLKGYAPPHAFRWVTGCVERIIPDEKTNGGSGGEGKIVLTSGESIEYAYLIVATGATATLPSRVGKNDKAEGIAELQRVQERIGQAETIAVLGGGAAGVELAADIKSYRPEKEVTLIHSRGSLLNTYGEKLQQAAFDELTKLGVHICLGERVQLAEGQTEGEIQLKDEAVSFDYIVKCVGQSPNSQVISALSPSSVSPSGHIRTRPTLQIADMDFHNIFAAGDILDGIPLKNGRAACEQGQLVARNVVRDIQGRAMLQYHQRWWEGMTKMTLGLKKGVFTINDGVAEACIFFKGLPLDMGSHHIWSTLGVKPSEEFQ</sequence>
<dbReference type="AlphaFoldDB" id="A0A1L9SDU7"/>
<dbReference type="PANTHER" id="PTHR43735">
    <property type="entry name" value="APOPTOSIS-INDUCING FACTOR 1"/>
    <property type="match status" value="1"/>
</dbReference>
<dbReference type="PRINTS" id="PR00368">
    <property type="entry name" value="FADPNR"/>
</dbReference>
<dbReference type="GeneID" id="34609853"/>
<evidence type="ECO:0000259" key="1">
    <source>
        <dbReference type="Pfam" id="PF07992"/>
    </source>
</evidence>
<proteinExistence type="predicted"/>
<dbReference type="Proteomes" id="UP000184188">
    <property type="component" value="Unassembled WGS sequence"/>
</dbReference>
<accession>A0A1L9SDU7</accession>
<dbReference type="GO" id="GO:0004174">
    <property type="term" value="F:electron-transferring-flavoprotein dehydrogenase activity"/>
    <property type="evidence" value="ECO:0007669"/>
    <property type="project" value="TreeGrafter"/>
</dbReference>
<dbReference type="PRINTS" id="PR00411">
    <property type="entry name" value="PNDRDTASEI"/>
</dbReference>
<dbReference type="Pfam" id="PF07992">
    <property type="entry name" value="Pyr_redox_2"/>
    <property type="match status" value="1"/>
</dbReference>
<dbReference type="VEuPathDB" id="FungiDB:ASPZODRAFT_133905"/>
<evidence type="ECO:0000313" key="3">
    <source>
        <dbReference type="Proteomes" id="UP000184188"/>
    </source>
</evidence>